<evidence type="ECO:0000313" key="2">
    <source>
        <dbReference type="Proteomes" id="UP001243846"/>
    </source>
</evidence>
<evidence type="ECO:0000313" key="1">
    <source>
        <dbReference type="EMBL" id="MDN3710822.1"/>
    </source>
</evidence>
<organism evidence="1 2">
    <name type="scientific">Paracoccus cavernae</name>
    <dbReference type="NCBI Taxonomy" id="1571207"/>
    <lineage>
        <taxon>Bacteria</taxon>
        <taxon>Pseudomonadati</taxon>
        <taxon>Pseudomonadota</taxon>
        <taxon>Alphaproteobacteria</taxon>
        <taxon>Rhodobacterales</taxon>
        <taxon>Paracoccaceae</taxon>
        <taxon>Paracoccus</taxon>
    </lineage>
</organism>
<name>A0ABT8D2H9_9RHOB</name>
<keyword evidence="2" id="KW-1185">Reference proteome</keyword>
<protein>
    <submittedName>
        <fullName evidence="1">Uncharacterized protein</fullName>
    </submittedName>
</protein>
<gene>
    <name evidence="1" type="ORF">QWZ10_01405</name>
</gene>
<sequence>MARRLPGANVAPYTDCVVNNATGAEMADIGRLSAAGSNISDAVAAVVARPATTQCIAGAASAARATA</sequence>
<proteinExistence type="predicted"/>
<reference evidence="2" key="1">
    <citation type="journal article" date="2019" name="Int. J. Syst. Evol. Microbiol.">
        <title>The Global Catalogue of Microorganisms (GCM) 10K type strain sequencing project: providing services to taxonomists for standard genome sequencing and annotation.</title>
        <authorList>
            <consortium name="The Broad Institute Genomics Platform"/>
            <consortium name="The Broad Institute Genome Sequencing Center for Infectious Disease"/>
            <person name="Wu L."/>
            <person name="Ma J."/>
        </authorList>
    </citation>
    <scope>NUCLEOTIDE SEQUENCE [LARGE SCALE GENOMIC DNA]</scope>
    <source>
        <strain evidence="2">CECT 8482</strain>
    </source>
</reference>
<dbReference type="EMBL" id="JAUFRC010000001">
    <property type="protein sequence ID" value="MDN3710822.1"/>
    <property type="molecule type" value="Genomic_DNA"/>
</dbReference>
<comment type="caution">
    <text evidence="1">The sequence shown here is derived from an EMBL/GenBank/DDBJ whole genome shotgun (WGS) entry which is preliminary data.</text>
</comment>
<accession>A0ABT8D2H9</accession>
<dbReference type="Proteomes" id="UP001243846">
    <property type="component" value="Unassembled WGS sequence"/>
</dbReference>
<dbReference type="RefSeq" id="WP_377786159.1">
    <property type="nucleotide sequence ID" value="NZ_JBHUOC010000001.1"/>
</dbReference>